<dbReference type="Pfam" id="PF10320">
    <property type="entry name" value="7TM_GPCR_Srsx"/>
    <property type="match status" value="1"/>
</dbReference>
<keyword evidence="7" id="KW-1185">Reference proteome</keyword>
<dbReference type="SMART" id="SM01381">
    <property type="entry name" value="7TM_GPCR_Srsx"/>
    <property type="match status" value="1"/>
</dbReference>
<comment type="caution">
    <text evidence="6">The sequence shown here is derived from an EMBL/GenBank/DDBJ whole genome shotgun (WGS) entry which is preliminary data.</text>
</comment>
<feature type="transmembrane region" description="Helical" evidence="5">
    <location>
        <begin position="87"/>
        <end position="108"/>
    </location>
</feature>
<dbReference type="GO" id="GO:0016020">
    <property type="term" value="C:membrane"/>
    <property type="evidence" value="ECO:0007669"/>
    <property type="project" value="UniProtKB-SubCell"/>
</dbReference>
<comment type="subcellular location">
    <subcellularLocation>
        <location evidence="1">Membrane</location>
    </subcellularLocation>
</comment>
<gene>
    <name evidence="6" type="ORF">niasHT_029985</name>
</gene>
<evidence type="ECO:0000313" key="6">
    <source>
        <dbReference type="EMBL" id="KAL3090766.1"/>
    </source>
</evidence>
<feature type="transmembrane region" description="Helical" evidence="5">
    <location>
        <begin position="178"/>
        <end position="201"/>
    </location>
</feature>
<dbReference type="InterPro" id="IPR000276">
    <property type="entry name" value="GPCR_Rhodpsn"/>
</dbReference>
<evidence type="ECO:0000256" key="2">
    <source>
        <dbReference type="ARBA" id="ARBA00022692"/>
    </source>
</evidence>
<name>A0ABD2JJH1_9BILA</name>
<sequence length="291" mass="32241">MSLRATANYLLALTSVFELLHQHGHFLFVFTAFSGINFIDYRLAVRIGTVSLFGLFATNLSIFFTGIDRLFCIIYPTVYNRIKLRSYLALIGSICVLISSIIALLFHAGAESMAELKITGTIGDFLKVGSAGDFYTKFALVTNTLTIGIYIVTGILIRKKSVKNVSTAEAFNRRIFRSLFLIISVNIGGYFVMFAFLVFVAPRLDPITMFFVRSVLGIVLNVSAASNAPILWLTSTDYQKAFNLHFPFLSKFIRGTNANVVVPMTGCWAVKVEKATQKQTTAATAMRKNNS</sequence>
<dbReference type="Gene3D" id="1.20.1070.10">
    <property type="entry name" value="Rhodopsin 7-helix transmembrane proteins"/>
    <property type="match status" value="1"/>
</dbReference>
<feature type="transmembrane region" description="Helical" evidence="5">
    <location>
        <begin position="134"/>
        <end position="157"/>
    </location>
</feature>
<evidence type="ECO:0000313" key="7">
    <source>
        <dbReference type="Proteomes" id="UP001620626"/>
    </source>
</evidence>
<reference evidence="6 7" key="1">
    <citation type="submission" date="2024-10" db="EMBL/GenBank/DDBJ databases">
        <authorList>
            <person name="Kim D."/>
        </authorList>
    </citation>
    <scope>NUCLEOTIDE SEQUENCE [LARGE SCALE GENOMIC DNA]</scope>
    <source>
        <strain evidence="6">BH-2024</strain>
    </source>
</reference>
<evidence type="ECO:0000256" key="4">
    <source>
        <dbReference type="ARBA" id="ARBA00023136"/>
    </source>
</evidence>
<accession>A0ABD2JJH1</accession>
<keyword evidence="3 5" id="KW-1133">Transmembrane helix</keyword>
<dbReference type="InterPro" id="IPR019424">
    <property type="entry name" value="7TM_GPCR_Srsx"/>
</dbReference>
<evidence type="ECO:0000256" key="1">
    <source>
        <dbReference type="ARBA" id="ARBA00004370"/>
    </source>
</evidence>
<dbReference type="Proteomes" id="UP001620626">
    <property type="component" value="Unassembled WGS sequence"/>
</dbReference>
<evidence type="ECO:0000256" key="5">
    <source>
        <dbReference type="SAM" id="Phobius"/>
    </source>
</evidence>
<dbReference type="SUPFAM" id="SSF81321">
    <property type="entry name" value="Family A G protein-coupled receptor-like"/>
    <property type="match status" value="1"/>
</dbReference>
<dbReference type="InterPro" id="IPR047130">
    <property type="entry name" value="7TM_GPCR_Srsx_nematod"/>
</dbReference>
<protein>
    <recommendedName>
        <fullName evidence="8">G-protein coupled receptors family 1 profile domain-containing protein</fullName>
    </recommendedName>
</protein>
<feature type="transmembrane region" description="Helical" evidence="5">
    <location>
        <begin position="207"/>
        <end position="233"/>
    </location>
</feature>
<keyword evidence="2 5" id="KW-0812">Transmembrane</keyword>
<evidence type="ECO:0008006" key="8">
    <source>
        <dbReference type="Google" id="ProtNLM"/>
    </source>
</evidence>
<dbReference type="PANTHER" id="PTHR23360:SF5">
    <property type="entry name" value="G-PROTEIN COUPLED RECEPTORS FAMILY 1 PROFILE DOMAIN-CONTAINING PROTEIN"/>
    <property type="match status" value="1"/>
</dbReference>
<keyword evidence="4 5" id="KW-0472">Membrane</keyword>
<dbReference type="AlphaFoldDB" id="A0ABD2JJH1"/>
<dbReference type="EMBL" id="JBICBT010000956">
    <property type="protein sequence ID" value="KAL3090766.1"/>
    <property type="molecule type" value="Genomic_DNA"/>
</dbReference>
<feature type="transmembrane region" description="Helical" evidence="5">
    <location>
        <begin position="50"/>
        <end position="75"/>
    </location>
</feature>
<evidence type="ECO:0000256" key="3">
    <source>
        <dbReference type="ARBA" id="ARBA00022989"/>
    </source>
</evidence>
<organism evidence="6 7">
    <name type="scientific">Heterodera trifolii</name>
    <dbReference type="NCBI Taxonomy" id="157864"/>
    <lineage>
        <taxon>Eukaryota</taxon>
        <taxon>Metazoa</taxon>
        <taxon>Ecdysozoa</taxon>
        <taxon>Nematoda</taxon>
        <taxon>Chromadorea</taxon>
        <taxon>Rhabditida</taxon>
        <taxon>Tylenchina</taxon>
        <taxon>Tylenchomorpha</taxon>
        <taxon>Tylenchoidea</taxon>
        <taxon>Heteroderidae</taxon>
        <taxon>Heteroderinae</taxon>
        <taxon>Heterodera</taxon>
    </lineage>
</organism>
<proteinExistence type="predicted"/>
<dbReference type="PANTHER" id="PTHR23360">
    <property type="entry name" value="G-PROTEIN COUPLED RECEPTORS FAMILY 1 PROFILE DOMAIN-CONTAINING PROTEIN-RELATED"/>
    <property type="match status" value="1"/>
</dbReference>